<dbReference type="PROSITE" id="PS50181">
    <property type="entry name" value="FBOX"/>
    <property type="match status" value="1"/>
</dbReference>
<evidence type="ECO:0000313" key="3">
    <source>
        <dbReference type="EMBL" id="CDS03923.1"/>
    </source>
</evidence>
<dbReference type="SUPFAM" id="SSF81383">
    <property type="entry name" value="F-box domain"/>
    <property type="match status" value="1"/>
</dbReference>
<keyword evidence="1" id="KW-0175">Coiled coil</keyword>
<dbReference type="OrthoDB" id="2289102at2759"/>
<dbReference type="Pfam" id="PF00646">
    <property type="entry name" value="F-box"/>
    <property type="match status" value="1"/>
</dbReference>
<feature type="domain" description="F-box" evidence="2">
    <location>
        <begin position="173"/>
        <end position="221"/>
    </location>
</feature>
<proteinExistence type="predicted"/>
<dbReference type="CDD" id="cd09917">
    <property type="entry name" value="F-box_SF"/>
    <property type="match status" value="1"/>
</dbReference>
<sequence>MSSPSRARNKPTPDISSQILQDHADLVDLLKRLDDYGVEAAKEGRHRAAEELYNDLLRAIDRCDWFYLLKRASIRYLAGNHGEALEDVQQVMQICPTDVSSYMLAGKILMDQGRLKEALDIYHTGCSNVDVHDHRYEELCSVTEDLEVQLADAQQQQQQQQKQQQQQQVAKTSVPKKTLPFDIVSQIFEMVPVSTRIQLAATCKAWRRDLLSGWPGMWRSIELDGATIRNKDVVLSYIPSDQVREVIFAIREKTIMRDTVKEIVKYNWNHVETIDITAQLGNQRALQDLFKLNANVLKHIRLCQMASHFDSTNISWLMGIFRLCPNLESFVCDLRITNPNVNVPTSPHPQLDFKSPLRIKQLYIMTTPLTHMLPQLLYHCPDLQQLTLDPTGYIQNKHWMDQLLDTLDERCPNLSKLSFKTWSDRRDNTESMITSGFTTTPTHGLRELCHDVQHTTTPTRSLRRLINKHGNTLYSFQVNIHNASTSTQQSGNEDDYSRSSYAACLMLLPLVRSSHLSHIHLTLDQGYVESVKQQPPLLSAIQLASILGSLYGLEVVYLRSATVNHPVVFEALSSLDRLQKLDIGTIHWRECSIRGLRAFFSQSRCITDVTIIGEVDDKILCAAQFSTTLKRLSFGNNVHRISEAGIACFSESMLESRLTHLSMKASTRYMGFEDLMSLTRLPKLCKLELFDSDITTEKPASSGAFASIFKFIQSSRNGSMLTVVVNAQANYYNISMVETSTNNSNQKKQFRVVSRRMFSQVSTIEYYDME</sequence>
<gene>
    <name evidence="3" type="ORF">LRAMOSA06878</name>
</gene>
<organism evidence="3">
    <name type="scientific">Lichtheimia ramosa</name>
    <dbReference type="NCBI Taxonomy" id="688394"/>
    <lineage>
        <taxon>Eukaryota</taxon>
        <taxon>Fungi</taxon>
        <taxon>Fungi incertae sedis</taxon>
        <taxon>Mucoromycota</taxon>
        <taxon>Mucoromycotina</taxon>
        <taxon>Mucoromycetes</taxon>
        <taxon>Mucorales</taxon>
        <taxon>Lichtheimiaceae</taxon>
        <taxon>Lichtheimia</taxon>
    </lineage>
</organism>
<evidence type="ECO:0000259" key="2">
    <source>
        <dbReference type="PROSITE" id="PS50181"/>
    </source>
</evidence>
<protein>
    <recommendedName>
        <fullName evidence="2">F-box domain-containing protein</fullName>
    </recommendedName>
</protein>
<dbReference type="InterPro" id="IPR019734">
    <property type="entry name" value="TPR_rpt"/>
</dbReference>
<name>A0A077WCM5_9FUNG</name>
<dbReference type="AlphaFoldDB" id="A0A077WCM5"/>
<feature type="coiled-coil region" evidence="1">
    <location>
        <begin position="136"/>
        <end position="170"/>
    </location>
</feature>
<dbReference type="SUPFAM" id="SSF48452">
    <property type="entry name" value="TPR-like"/>
    <property type="match status" value="1"/>
</dbReference>
<dbReference type="InterPro" id="IPR001810">
    <property type="entry name" value="F-box_dom"/>
</dbReference>
<dbReference type="EMBL" id="LK023314">
    <property type="protein sequence ID" value="CDS03923.1"/>
    <property type="molecule type" value="Genomic_DNA"/>
</dbReference>
<accession>A0A077WCM5</accession>
<dbReference type="Gene3D" id="3.80.10.10">
    <property type="entry name" value="Ribonuclease Inhibitor"/>
    <property type="match status" value="2"/>
</dbReference>
<evidence type="ECO:0000256" key="1">
    <source>
        <dbReference type="SAM" id="Coils"/>
    </source>
</evidence>
<dbReference type="InterPro" id="IPR032675">
    <property type="entry name" value="LRR_dom_sf"/>
</dbReference>
<dbReference type="SUPFAM" id="SSF52047">
    <property type="entry name" value="RNI-like"/>
    <property type="match status" value="1"/>
</dbReference>
<dbReference type="Gene3D" id="1.25.40.10">
    <property type="entry name" value="Tetratricopeptide repeat domain"/>
    <property type="match status" value="1"/>
</dbReference>
<dbReference type="SMART" id="SM00028">
    <property type="entry name" value="TPR"/>
    <property type="match status" value="2"/>
</dbReference>
<dbReference type="InterPro" id="IPR036047">
    <property type="entry name" value="F-box-like_dom_sf"/>
</dbReference>
<dbReference type="InterPro" id="IPR011990">
    <property type="entry name" value="TPR-like_helical_dom_sf"/>
</dbReference>
<reference evidence="3" key="1">
    <citation type="journal article" date="2014" name="Genome Announc.">
        <title>De novo whole-genome sequence and genome annotation of Lichtheimia ramosa.</title>
        <authorList>
            <person name="Linde J."/>
            <person name="Schwartze V."/>
            <person name="Binder U."/>
            <person name="Lass-Florl C."/>
            <person name="Voigt K."/>
            <person name="Horn F."/>
        </authorList>
    </citation>
    <scope>NUCLEOTIDE SEQUENCE</scope>
    <source>
        <strain evidence="3">JMRC FSU:6197</strain>
    </source>
</reference>